<gene>
    <name evidence="3" type="ORF">TCIL3000_8_3680</name>
</gene>
<feature type="region of interest" description="Disordered" evidence="2">
    <location>
        <begin position="83"/>
        <end position="106"/>
    </location>
</feature>
<feature type="compositionally biased region" description="Polar residues" evidence="2">
    <location>
        <begin position="1"/>
        <end position="30"/>
    </location>
</feature>
<proteinExistence type="predicted"/>
<feature type="region of interest" description="Disordered" evidence="2">
    <location>
        <begin position="1"/>
        <end position="64"/>
    </location>
</feature>
<evidence type="ECO:0000256" key="2">
    <source>
        <dbReference type="SAM" id="MobiDB-lite"/>
    </source>
</evidence>
<feature type="coiled-coil region" evidence="1">
    <location>
        <begin position="177"/>
        <end position="254"/>
    </location>
</feature>
<feature type="compositionally biased region" description="Polar residues" evidence="2">
    <location>
        <begin position="278"/>
        <end position="295"/>
    </location>
</feature>
<organism evidence="3">
    <name type="scientific">Trypanosoma congolense (strain IL3000)</name>
    <dbReference type="NCBI Taxonomy" id="1068625"/>
    <lineage>
        <taxon>Eukaryota</taxon>
        <taxon>Discoba</taxon>
        <taxon>Euglenozoa</taxon>
        <taxon>Kinetoplastea</taxon>
        <taxon>Metakinetoplastina</taxon>
        <taxon>Trypanosomatida</taxon>
        <taxon>Trypanosomatidae</taxon>
        <taxon>Trypanosoma</taxon>
        <taxon>Nannomonas</taxon>
    </lineage>
</organism>
<protein>
    <submittedName>
        <fullName evidence="3">Uncharacterized protein</fullName>
    </submittedName>
</protein>
<dbReference type="PANTHER" id="PTHR15276">
    <property type="entry name" value="H4 D10S170 PROTEIN-RELATED"/>
    <property type="match status" value="1"/>
</dbReference>
<feature type="coiled-coil region" evidence="1">
    <location>
        <begin position="342"/>
        <end position="373"/>
    </location>
</feature>
<name>G0URY7_TRYCI</name>
<dbReference type="InterPro" id="IPR019152">
    <property type="entry name" value="DUF2046"/>
</dbReference>
<evidence type="ECO:0000256" key="1">
    <source>
        <dbReference type="SAM" id="Coils"/>
    </source>
</evidence>
<dbReference type="VEuPathDB" id="TriTrypDB:TcIL3000_8_3680"/>
<accession>G0URY7</accession>
<dbReference type="AlphaFoldDB" id="G0URY7"/>
<evidence type="ECO:0000313" key="3">
    <source>
        <dbReference type="EMBL" id="CCC92149.1"/>
    </source>
</evidence>
<keyword evidence="1" id="KW-0175">Coiled coil</keyword>
<reference evidence="3" key="1">
    <citation type="journal article" date="2012" name="Proc. Natl. Acad. Sci. U.S.A.">
        <title>Antigenic diversity is generated by distinct evolutionary mechanisms in African trypanosome species.</title>
        <authorList>
            <person name="Jackson A.P."/>
            <person name="Berry A."/>
            <person name="Aslett M."/>
            <person name="Allison H.C."/>
            <person name="Burton P."/>
            <person name="Vavrova-Anderson J."/>
            <person name="Brown R."/>
            <person name="Browne H."/>
            <person name="Corton N."/>
            <person name="Hauser H."/>
            <person name="Gamble J."/>
            <person name="Gilderthorp R."/>
            <person name="Marcello L."/>
            <person name="McQuillan J."/>
            <person name="Otto T.D."/>
            <person name="Quail M.A."/>
            <person name="Sanders M.J."/>
            <person name="van Tonder A."/>
            <person name="Ginger M.L."/>
            <person name="Field M.C."/>
            <person name="Barry J.D."/>
            <person name="Hertz-Fowler C."/>
            <person name="Berriman M."/>
        </authorList>
    </citation>
    <scope>NUCLEOTIDE SEQUENCE</scope>
    <source>
        <strain evidence="3">IL3000</strain>
    </source>
</reference>
<sequence>MRNSMNYSGSVSPVRNTPLYGSTATSSVLPTSARPSRHLHSSLLHTPTHRSSHSSMTAPSGESNAPVLLSLLDTHASSMSGRFGEWRNNSGSGRYTVGNRSDEETSSVVDLEQVTAEAEAAALTRSRAELCDTITDLRTRARMLRSTILCEREDVAMLQEGMKETYEAAEKEGESITNQLMRRVAIVRRQKMQLEARLRREEVLKAEQAQKLMDLKTSSLNLERRLKREEEVTLASMNEQLMNLQTQRQHLENYLSENSSVQQLQEFVDYLQAQSTGCSGNLHHSSRRASLTSYAGSPHTPKPGGAESMAQSTTDAVPRHLRVDSGDQQEILQYLRREVAVVEAIQREAREQGERYIEKRNELERRIKEAECRQESRDSPFTL</sequence>
<dbReference type="EMBL" id="HE575321">
    <property type="protein sequence ID" value="CCC92149.1"/>
    <property type="molecule type" value="Genomic_DNA"/>
</dbReference>
<dbReference type="PANTHER" id="PTHR15276:SF0">
    <property type="entry name" value="COILED-COIL DOMAIN-CONTAINING PROTEIN 6"/>
    <property type="match status" value="1"/>
</dbReference>
<feature type="region of interest" description="Disordered" evidence="2">
    <location>
        <begin position="278"/>
        <end position="316"/>
    </location>
</feature>